<gene>
    <name evidence="2" type="ORF">U0070_011034</name>
</gene>
<organism evidence="2 3">
    <name type="scientific">Myodes glareolus</name>
    <name type="common">Bank vole</name>
    <name type="synonym">Clethrionomys glareolus</name>
    <dbReference type="NCBI Taxonomy" id="447135"/>
    <lineage>
        <taxon>Eukaryota</taxon>
        <taxon>Metazoa</taxon>
        <taxon>Chordata</taxon>
        <taxon>Craniata</taxon>
        <taxon>Vertebrata</taxon>
        <taxon>Euteleostomi</taxon>
        <taxon>Mammalia</taxon>
        <taxon>Eutheria</taxon>
        <taxon>Euarchontoglires</taxon>
        <taxon>Glires</taxon>
        <taxon>Rodentia</taxon>
        <taxon>Myomorpha</taxon>
        <taxon>Muroidea</taxon>
        <taxon>Cricetidae</taxon>
        <taxon>Arvicolinae</taxon>
        <taxon>Myodes</taxon>
    </lineage>
</organism>
<evidence type="ECO:0000313" key="2">
    <source>
        <dbReference type="EMBL" id="KAK7813927.1"/>
    </source>
</evidence>
<accession>A0AAW0IHL1</accession>
<reference evidence="2 3" key="1">
    <citation type="journal article" date="2023" name="bioRxiv">
        <title>Conserved and derived expression patterns and positive selection on dental genes reveal complex evolutionary context of ever-growing rodent molars.</title>
        <authorList>
            <person name="Calamari Z.T."/>
            <person name="Song A."/>
            <person name="Cohen E."/>
            <person name="Akter M."/>
            <person name="Roy R.D."/>
            <person name="Hallikas O."/>
            <person name="Christensen M.M."/>
            <person name="Li P."/>
            <person name="Marangoni P."/>
            <person name="Jernvall J."/>
            <person name="Klein O.D."/>
        </authorList>
    </citation>
    <scope>NUCLEOTIDE SEQUENCE [LARGE SCALE GENOMIC DNA]</scope>
    <source>
        <strain evidence="2">V071</strain>
    </source>
</reference>
<feature type="non-terminal residue" evidence="2">
    <location>
        <position position="1"/>
    </location>
</feature>
<feature type="compositionally biased region" description="Polar residues" evidence="1">
    <location>
        <begin position="56"/>
        <end position="70"/>
    </location>
</feature>
<dbReference type="EMBL" id="JBBHLL010000129">
    <property type="protein sequence ID" value="KAK7813927.1"/>
    <property type="molecule type" value="Genomic_DNA"/>
</dbReference>
<keyword evidence="3" id="KW-1185">Reference proteome</keyword>
<evidence type="ECO:0008006" key="4">
    <source>
        <dbReference type="Google" id="ProtNLM"/>
    </source>
</evidence>
<feature type="compositionally biased region" description="Polar residues" evidence="1">
    <location>
        <begin position="30"/>
        <end position="45"/>
    </location>
</feature>
<dbReference type="Proteomes" id="UP001488838">
    <property type="component" value="Unassembled WGS sequence"/>
</dbReference>
<dbReference type="AlphaFoldDB" id="A0AAW0IHL1"/>
<protein>
    <recommendedName>
        <fullName evidence="4">Androgen receptor</fullName>
    </recommendedName>
</protein>
<comment type="caution">
    <text evidence="2">The sequence shown here is derived from an EMBL/GenBank/DDBJ whole genome shotgun (WGS) entry which is preliminary data.</text>
</comment>
<proteinExistence type="predicted"/>
<sequence>SGCTLLQEFAAPNELRSGRSGGRESPVDVSRQSQPQTTLQNQTEAALQRAAPLPASHQSRTRAQQLSHRQPGSGKP</sequence>
<evidence type="ECO:0000313" key="3">
    <source>
        <dbReference type="Proteomes" id="UP001488838"/>
    </source>
</evidence>
<name>A0AAW0IHL1_MYOGA</name>
<evidence type="ECO:0000256" key="1">
    <source>
        <dbReference type="SAM" id="MobiDB-lite"/>
    </source>
</evidence>
<feature type="region of interest" description="Disordered" evidence="1">
    <location>
        <begin position="1"/>
        <end position="76"/>
    </location>
</feature>